<comment type="caution">
    <text evidence="3">The sequence shown here is derived from an EMBL/GenBank/DDBJ whole genome shotgun (WGS) entry which is preliminary data.</text>
</comment>
<accession>A0A0G1FM14</accession>
<feature type="non-terminal residue" evidence="3">
    <location>
        <position position="1"/>
    </location>
</feature>
<feature type="domain" description="TraD/TraG TraM recognition site" evidence="1">
    <location>
        <begin position="800"/>
        <end position="860"/>
    </location>
</feature>
<dbReference type="Pfam" id="PF12696">
    <property type="entry name" value="TraG-D_C"/>
    <property type="match status" value="1"/>
</dbReference>
<evidence type="ECO:0000313" key="4">
    <source>
        <dbReference type="Proteomes" id="UP000033831"/>
    </source>
</evidence>
<dbReference type="CDD" id="cd01127">
    <property type="entry name" value="TrwB_TraG_TraD_VirD4"/>
    <property type="match status" value="1"/>
</dbReference>
<dbReference type="AlphaFoldDB" id="A0A0G1FM14"/>
<dbReference type="PANTHER" id="PTHR30121:SF6">
    <property type="entry name" value="SLR6007 PROTEIN"/>
    <property type="match status" value="1"/>
</dbReference>
<dbReference type="Pfam" id="PF26449">
    <property type="entry name" value="DUF8128"/>
    <property type="match status" value="1"/>
</dbReference>
<dbReference type="InterPro" id="IPR027417">
    <property type="entry name" value="P-loop_NTPase"/>
</dbReference>
<organism evidence="3 4">
    <name type="scientific">Candidatus Nomurabacteria bacterium GW2011_GWF2_43_8</name>
    <dbReference type="NCBI Taxonomy" id="1618779"/>
    <lineage>
        <taxon>Bacteria</taxon>
        <taxon>Candidatus Nomuraibacteriota</taxon>
    </lineage>
</organism>
<evidence type="ECO:0000259" key="1">
    <source>
        <dbReference type="Pfam" id="PF12696"/>
    </source>
</evidence>
<evidence type="ECO:0008006" key="5">
    <source>
        <dbReference type="Google" id="ProtNLM"/>
    </source>
</evidence>
<evidence type="ECO:0000259" key="2">
    <source>
        <dbReference type="Pfam" id="PF26449"/>
    </source>
</evidence>
<feature type="domain" description="DUF8128" evidence="2">
    <location>
        <begin position="200"/>
        <end position="494"/>
    </location>
</feature>
<dbReference type="InterPro" id="IPR032689">
    <property type="entry name" value="TraG-D_C"/>
</dbReference>
<gene>
    <name evidence="3" type="ORF">UW07_C0023G0009</name>
</gene>
<evidence type="ECO:0000313" key="3">
    <source>
        <dbReference type="EMBL" id="KKT23461.1"/>
    </source>
</evidence>
<dbReference type="Proteomes" id="UP000033831">
    <property type="component" value="Unassembled WGS sequence"/>
</dbReference>
<dbReference type="SUPFAM" id="SSF52540">
    <property type="entry name" value="P-loop containing nucleoside triphosphate hydrolases"/>
    <property type="match status" value="1"/>
</dbReference>
<protein>
    <recommendedName>
        <fullName evidence="5">Type IV secretion system coupling protein TraD DNA-binding domain-containing protein</fullName>
    </recommendedName>
</protein>
<sequence>EGVFEGGFMAKQRISYVPLEKMDAAMRAEMERCAREGTPRPESTAVRAHVKAREEELKSSGQVENTHEQAAGHVLSEYKKIPAKEVVHKSNIISGREAENIVLALKPESHDSVMEELLGIVITKGIKNALSVAEAMQSPHIDDDFHRILIQYLKTGKAGLDYKEGSPLYKALNMTLFEITLPPPEDEADKSKSFKEFIGAMEQFYAGMQSIGEGKYNEKENYFTLEVALGNQSDEVVIYAAIPNKHISLFEKQVLAFYHNAKIREVPDDYNVFNEKGSSVGAFAAFTERGVMPIKTYDNIEHDPMNPILNVFSKLQKSGEGAAIQFVIVPAGEKFINEFHIILDDVKDGMSVKHAADNFYKFNKAFLKVGKELIFGQKEKEPEGKNPEKYMKGRRAVDEGAVEKIGNKIKSTILKANIRVIASGESKERAEAILREIESSFNQFSEAASNSFVFEQISGNDLKKFFRDFSYRTFSSDRTLPLNLKELASVFHFPIGIGSQPQLKEAKAGIAPAPIEMGAEGIVLGVNSYRGRDTEIHLGREDRMRHFYVIGQTGTGKTNIMLNMIAQDIRNGDGCCYIDPHGTDIQTILSRIPKERIDDVIYFDPAYTARPMGLNMLEYDPKYPEQKTFVVNELMGIFNKLFDMKIGGGAMFEQYFRNSAFLVMEDPASGSTLLEITRVLADKEFREMKLSRCKNPIIKQFWVSAEQTTGDQSLANFVPYISSKFDNFISNDIMRPVVLQQNSVFNFRKIMDEKKILLVNLSKGRLGDINANLIGLVLVGKIQMAALSRVDMFGKPMNDFYLYIDEFQNVTTDSIASILSEARKYRLSLNIAHQYITQLEENIKNAVFGNVGSMAVFRVGTEDATFLEPKFKPIFTAQDITKLDNYNAYMSMLVNGQPTKPFNIKTLAPEKGNSEIVDSLKELSYTKYGRDRAEVENEIMSRYKTME</sequence>
<name>A0A0G1FM14_9BACT</name>
<dbReference type="PANTHER" id="PTHR30121">
    <property type="entry name" value="UNCHARACTERIZED PROTEIN YJGR-RELATED"/>
    <property type="match status" value="1"/>
</dbReference>
<dbReference type="InterPro" id="IPR051162">
    <property type="entry name" value="T4SS_component"/>
</dbReference>
<dbReference type="PATRIC" id="fig|1618779.3.peg.453"/>
<dbReference type="EMBL" id="LCGX01000023">
    <property type="protein sequence ID" value="KKT23461.1"/>
    <property type="molecule type" value="Genomic_DNA"/>
</dbReference>
<reference evidence="3 4" key="1">
    <citation type="journal article" date="2015" name="Nature">
        <title>rRNA introns, odd ribosomes, and small enigmatic genomes across a large radiation of phyla.</title>
        <authorList>
            <person name="Brown C.T."/>
            <person name="Hug L.A."/>
            <person name="Thomas B.C."/>
            <person name="Sharon I."/>
            <person name="Castelle C.J."/>
            <person name="Singh A."/>
            <person name="Wilkins M.J."/>
            <person name="Williams K.H."/>
            <person name="Banfield J.F."/>
        </authorList>
    </citation>
    <scope>NUCLEOTIDE SEQUENCE [LARGE SCALE GENOMIC DNA]</scope>
</reference>
<dbReference type="InterPro" id="IPR058441">
    <property type="entry name" value="DUF8128"/>
</dbReference>
<dbReference type="Gene3D" id="3.40.50.300">
    <property type="entry name" value="P-loop containing nucleotide triphosphate hydrolases"/>
    <property type="match status" value="2"/>
</dbReference>
<proteinExistence type="predicted"/>